<feature type="transmembrane region" description="Helical" evidence="8">
    <location>
        <begin position="115"/>
        <end position="138"/>
    </location>
</feature>
<gene>
    <name evidence="11" type="ORF">EDD41_3167</name>
</gene>
<comment type="similarity">
    <text evidence="2">Belongs to the cation diffusion facilitator (CDF) transporter (TC 2.A.4) family. SLC30A subfamily.</text>
</comment>
<keyword evidence="6" id="KW-0406">Ion transport</keyword>
<dbReference type="PANTHER" id="PTHR11562">
    <property type="entry name" value="CATION EFFLUX PROTEIN/ ZINC TRANSPORTER"/>
    <property type="match status" value="1"/>
</dbReference>
<dbReference type="InterPro" id="IPR036837">
    <property type="entry name" value="Cation_efflux_CTD_sf"/>
</dbReference>
<accession>A0A3N1ZYG7</accession>
<protein>
    <submittedName>
        <fullName evidence="11">Cobalt-zinc-cadmium efflux system protein</fullName>
    </submittedName>
</protein>
<dbReference type="Pfam" id="PF01545">
    <property type="entry name" value="Cation_efflux"/>
    <property type="match status" value="1"/>
</dbReference>
<evidence type="ECO:0000256" key="4">
    <source>
        <dbReference type="ARBA" id="ARBA00022692"/>
    </source>
</evidence>
<evidence type="ECO:0000259" key="10">
    <source>
        <dbReference type="Pfam" id="PF16916"/>
    </source>
</evidence>
<dbReference type="Proteomes" id="UP000275749">
    <property type="component" value="Unassembled WGS sequence"/>
</dbReference>
<dbReference type="InterPro" id="IPR002524">
    <property type="entry name" value="Cation_efflux"/>
</dbReference>
<sequence>MGMGHDHAQGTTNRRRLAVALAITGTVLVAEVVGAAMTGSLALLVDAAHMLTDSLGLVVALLAAHLMTRPASSRRTWGWQRAEVIAAAAQAAVLLGVGCYAVVEAVQRLVTPPQITSGGLAAVGALGLVANIASLAVLAGGRGHNLNMRAAFLEVANDALGSVAVLVAAAVIAWTGWMQADAVAGLFVAALILPRAVALLRTSGTILLEATPAGLDLDRVREHMAAQPHVRDVHDLHASTVASGLPVLTAHIVLDEGCFRDGHCLVILQALQSCLGQHHEVAIEHCTIQLESESIGRGHREHLHA</sequence>
<dbReference type="InterPro" id="IPR027469">
    <property type="entry name" value="Cation_efflux_TMD_sf"/>
</dbReference>
<reference evidence="11 12" key="1">
    <citation type="submission" date="2018-11" db="EMBL/GenBank/DDBJ databases">
        <title>Sequencing the genomes of 1000 actinobacteria strains.</title>
        <authorList>
            <person name="Klenk H.-P."/>
        </authorList>
    </citation>
    <scope>NUCLEOTIDE SEQUENCE [LARGE SCALE GENOMIC DNA]</scope>
    <source>
        <strain evidence="11 12">DSM 10546</strain>
    </source>
</reference>
<keyword evidence="7 8" id="KW-0472">Membrane</keyword>
<dbReference type="EMBL" id="RKHG01000001">
    <property type="protein sequence ID" value="ROR55879.1"/>
    <property type="molecule type" value="Genomic_DNA"/>
</dbReference>
<dbReference type="SUPFAM" id="SSF160240">
    <property type="entry name" value="Cation efflux protein cytoplasmic domain-like"/>
    <property type="match status" value="1"/>
</dbReference>
<feature type="transmembrane region" description="Helical" evidence="8">
    <location>
        <begin position="159"/>
        <end position="177"/>
    </location>
</feature>
<dbReference type="InterPro" id="IPR058533">
    <property type="entry name" value="Cation_efflux_TM"/>
</dbReference>
<feature type="transmembrane region" description="Helical" evidence="8">
    <location>
        <begin position="183"/>
        <end position="200"/>
    </location>
</feature>
<evidence type="ECO:0000256" key="2">
    <source>
        <dbReference type="ARBA" id="ARBA00008873"/>
    </source>
</evidence>
<evidence type="ECO:0000256" key="7">
    <source>
        <dbReference type="ARBA" id="ARBA00023136"/>
    </source>
</evidence>
<dbReference type="Gene3D" id="1.20.1510.10">
    <property type="entry name" value="Cation efflux protein transmembrane domain"/>
    <property type="match status" value="1"/>
</dbReference>
<feature type="transmembrane region" description="Helical" evidence="8">
    <location>
        <begin position="17"/>
        <end position="37"/>
    </location>
</feature>
<dbReference type="PANTHER" id="PTHR11562:SF17">
    <property type="entry name" value="RE54080P-RELATED"/>
    <property type="match status" value="1"/>
</dbReference>
<feature type="domain" description="Cation efflux protein transmembrane" evidence="9">
    <location>
        <begin position="18"/>
        <end position="208"/>
    </location>
</feature>
<dbReference type="SUPFAM" id="SSF161111">
    <property type="entry name" value="Cation efflux protein transmembrane domain-like"/>
    <property type="match status" value="1"/>
</dbReference>
<evidence type="ECO:0000256" key="6">
    <source>
        <dbReference type="ARBA" id="ARBA00023065"/>
    </source>
</evidence>
<feature type="domain" description="Cation efflux protein cytoplasmic" evidence="10">
    <location>
        <begin position="214"/>
        <end position="292"/>
    </location>
</feature>
<keyword evidence="5 8" id="KW-1133">Transmembrane helix</keyword>
<evidence type="ECO:0000256" key="1">
    <source>
        <dbReference type="ARBA" id="ARBA00004141"/>
    </source>
</evidence>
<feature type="transmembrane region" description="Helical" evidence="8">
    <location>
        <begin position="43"/>
        <end position="64"/>
    </location>
</feature>
<proteinExistence type="inferred from homology"/>
<dbReference type="GO" id="GO:0005886">
    <property type="term" value="C:plasma membrane"/>
    <property type="evidence" value="ECO:0007669"/>
    <property type="project" value="TreeGrafter"/>
</dbReference>
<dbReference type="NCBIfam" id="TIGR01297">
    <property type="entry name" value="CDF"/>
    <property type="match status" value="1"/>
</dbReference>
<comment type="subcellular location">
    <subcellularLocation>
        <location evidence="1">Membrane</location>
        <topology evidence="1">Multi-pass membrane protein</topology>
    </subcellularLocation>
</comment>
<keyword evidence="3" id="KW-0813">Transport</keyword>
<dbReference type="AlphaFoldDB" id="A0A3N1ZYG7"/>
<evidence type="ECO:0000256" key="5">
    <source>
        <dbReference type="ARBA" id="ARBA00022989"/>
    </source>
</evidence>
<dbReference type="Pfam" id="PF16916">
    <property type="entry name" value="ZT_dimer"/>
    <property type="match status" value="1"/>
</dbReference>
<evidence type="ECO:0000313" key="11">
    <source>
        <dbReference type="EMBL" id="ROR55879.1"/>
    </source>
</evidence>
<organism evidence="11 12">
    <name type="scientific">Luteococcus japonicus</name>
    <dbReference type="NCBI Taxonomy" id="33984"/>
    <lineage>
        <taxon>Bacteria</taxon>
        <taxon>Bacillati</taxon>
        <taxon>Actinomycetota</taxon>
        <taxon>Actinomycetes</taxon>
        <taxon>Propionibacteriales</taxon>
        <taxon>Propionibacteriaceae</taxon>
        <taxon>Luteococcus</taxon>
    </lineage>
</organism>
<evidence type="ECO:0000256" key="8">
    <source>
        <dbReference type="SAM" id="Phobius"/>
    </source>
</evidence>
<dbReference type="InterPro" id="IPR027470">
    <property type="entry name" value="Cation_efflux_CTD"/>
</dbReference>
<evidence type="ECO:0000313" key="12">
    <source>
        <dbReference type="Proteomes" id="UP000275749"/>
    </source>
</evidence>
<keyword evidence="4 8" id="KW-0812">Transmembrane</keyword>
<feature type="transmembrane region" description="Helical" evidence="8">
    <location>
        <begin position="84"/>
        <end position="103"/>
    </location>
</feature>
<name>A0A3N1ZYG7_9ACTN</name>
<dbReference type="GO" id="GO:0005385">
    <property type="term" value="F:zinc ion transmembrane transporter activity"/>
    <property type="evidence" value="ECO:0007669"/>
    <property type="project" value="TreeGrafter"/>
</dbReference>
<dbReference type="InterPro" id="IPR050681">
    <property type="entry name" value="CDF/SLC30A"/>
</dbReference>
<evidence type="ECO:0000259" key="9">
    <source>
        <dbReference type="Pfam" id="PF01545"/>
    </source>
</evidence>
<evidence type="ECO:0000256" key="3">
    <source>
        <dbReference type="ARBA" id="ARBA00022448"/>
    </source>
</evidence>
<comment type="caution">
    <text evidence="11">The sequence shown here is derived from an EMBL/GenBank/DDBJ whole genome shotgun (WGS) entry which is preliminary data.</text>
</comment>